<proteinExistence type="predicted"/>
<organism evidence="1 2">
    <name type="scientific">Racocetra persica</name>
    <dbReference type="NCBI Taxonomy" id="160502"/>
    <lineage>
        <taxon>Eukaryota</taxon>
        <taxon>Fungi</taxon>
        <taxon>Fungi incertae sedis</taxon>
        <taxon>Mucoromycota</taxon>
        <taxon>Glomeromycotina</taxon>
        <taxon>Glomeromycetes</taxon>
        <taxon>Diversisporales</taxon>
        <taxon>Gigasporaceae</taxon>
        <taxon>Racocetra</taxon>
    </lineage>
</organism>
<protein>
    <submittedName>
        <fullName evidence="1">28773_t:CDS:1</fullName>
    </submittedName>
</protein>
<accession>A0ACA9QNN1</accession>
<reference evidence="1" key="1">
    <citation type="submission" date="2021-06" db="EMBL/GenBank/DDBJ databases">
        <authorList>
            <person name="Kallberg Y."/>
            <person name="Tangrot J."/>
            <person name="Rosling A."/>
        </authorList>
    </citation>
    <scope>NUCLEOTIDE SEQUENCE</scope>
    <source>
        <strain evidence="1">MA461A</strain>
    </source>
</reference>
<evidence type="ECO:0000313" key="1">
    <source>
        <dbReference type="EMBL" id="CAG8759859.1"/>
    </source>
</evidence>
<gene>
    <name evidence="1" type="ORF">RPERSI_LOCUS15111</name>
</gene>
<keyword evidence="2" id="KW-1185">Reference proteome</keyword>
<dbReference type="EMBL" id="CAJVQC010035785">
    <property type="protein sequence ID" value="CAG8759859.1"/>
    <property type="molecule type" value="Genomic_DNA"/>
</dbReference>
<evidence type="ECO:0000313" key="2">
    <source>
        <dbReference type="Proteomes" id="UP000789920"/>
    </source>
</evidence>
<comment type="caution">
    <text evidence="1">The sequence shown here is derived from an EMBL/GenBank/DDBJ whole genome shotgun (WGS) entry which is preliminary data.</text>
</comment>
<feature type="non-terminal residue" evidence="1">
    <location>
        <position position="53"/>
    </location>
</feature>
<sequence>MSYNIPYDYTENVYSEHELNFRESVGSECKQVIYFALDGLERNINRKGTSNIW</sequence>
<name>A0ACA9QNN1_9GLOM</name>
<dbReference type="Proteomes" id="UP000789920">
    <property type="component" value="Unassembled WGS sequence"/>
</dbReference>